<evidence type="ECO:0000313" key="4">
    <source>
        <dbReference type="EMBL" id="RKE56651.1"/>
    </source>
</evidence>
<dbReference type="AlphaFoldDB" id="A0A420BIQ4"/>
<dbReference type="Gene3D" id="3.40.50.2300">
    <property type="match status" value="1"/>
</dbReference>
<evidence type="ECO:0000256" key="2">
    <source>
        <dbReference type="PROSITE-ProRule" id="PRU00169"/>
    </source>
</evidence>
<keyword evidence="5" id="KW-1185">Reference proteome</keyword>
<organism evidence="4 5">
    <name type="scientific">Sphingobacterium detergens</name>
    <dbReference type="NCBI Taxonomy" id="1145106"/>
    <lineage>
        <taxon>Bacteria</taxon>
        <taxon>Pseudomonadati</taxon>
        <taxon>Bacteroidota</taxon>
        <taxon>Sphingobacteriia</taxon>
        <taxon>Sphingobacteriales</taxon>
        <taxon>Sphingobacteriaceae</taxon>
        <taxon>Sphingobacterium</taxon>
    </lineage>
</organism>
<evidence type="ECO:0000256" key="1">
    <source>
        <dbReference type="ARBA" id="ARBA00022553"/>
    </source>
</evidence>
<dbReference type="SMART" id="SM00448">
    <property type="entry name" value="REC"/>
    <property type="match status" value="1"/>
</dbReference>
<keyword evidence="1 2" id="KW-0597">Phosphoprotein</keyword>
<dbReference type="OrthoDB" id="9797341at2"/>
<proteinExistence type="predicted"/>
<dbReference type="PANTHER" id="PTHR44591">
    <property type="entry name" value="STRESS RESPONSE REGULATOR PROTEIN 1"/>
    <property type="match status" value="1"/>
</dbReference>
<dbReference type="EMBL" id="RAPY01000001">
    <property type="protein sequence ID" value="RKE56651.1"/>
    <property type="molecule type" value="Genomic_DNA"/>
</dbReference>
<dbReference type="SUPFAM" id="SSF52172">
    <property type="entry name" value="CheY-like"/>
    <property type="match status" value="1"/>
</dbReference>
<comment type="caution">
    <text evidence="4">The sequence shown here is derived from an EMBL/GenBank/DDBJ whole genome shotgun (WGS) entry which is preliminary data.</text>
</comment>
<dbReference type="Proteomes" id="UP000286246">
    <property type="component" value="Unassembled WGS sequence"/>
</dbReference>
<evidence type="ECO:0000313" key="5">
    <source>
        <dbReference type="Proteomes" id="UP000286246"/>
    </source>
</evidence>
<accession>A0A420BIQ4</accession>
<dbReference type="PANTHER" id="PTHR44591:SF3">
    <property type="entry name" value="RESPONSE REGULATORY DOMAIN-CONTAINING PROTEIN"/>
    <property type="match status" value="1"/>
</dbReference>
<gene>
    <name evidence="4" type="ORF">DFQ12_1517</name>
</gene>
<dbReference type="GO" id="GO:0000160">
    <property type="term" value="P:phosphorelay signal transduction system"/>
    <property type="evidence" value="ECO:0007669"/>
    <property type="project" value="InterPro"/>
</dbReference>
<feature type="domain" description="Response regulatory" evidence="3">
    <location>
        <begin position="8"/>
        <end position="121"/>
    </location>
</feature>
<evidence type="ECO:0000259" key="3">
    <source>
        <dbReference type="PROSITE" id="PS50110"/>
    </source>
</evidence>
<protein>
    <submittedName>
        <fullName evidence="4">Response regulator receiver domain-containing protein</fullName>
    </submittedName>
</protein>
<name>A0A420BIQ4_SPHD1</name>
<dbReference type="Pfam" id="PF00072">
    <property type="entry name" value="Response_reg"/>
    <property type="match status" value="1"/>
</dbReference>
<reference evidence="4 5" key="1">
    <citation type="submission" date="2018-09" db="EMBL/GenBank/DDBJ databases">
        <title>Genomic Encyclopedia of Type Strains, Phase III (KMG-III): the genomes of soil and plant-associated and newly described type strains.</title>
        <authorList>
            <person name="Whitman W."/>
        </authorList>
    </citation>
    <scope>NUCLEOTIDE SEQUENCE [LARGE SCALE GENOMIC DNA]</scope>
    <source>
        <strain evidence="4 5">CECT 7938</strain>
    </source>
</reference>
<dbReference type="PROSITE" id="PS50110">
    <property type="entry name" value="RESPONSE_REGULATORY"/>
    <property type="match status" value="1"/>
</dbReference>
<dbReference type="InterPro" id="IPR011006">
    <property type="entry name" value="CheY-like_superfamily"/>
</dbReference>
<sequence length="121" mass="13596">MDTKSKCKIVYADDAMIHHVMMKAMAQSHSLELVYCASNGRDLIDYLIEHNKALPEVCILDLHMPILNGIETAKIVREKFPSIRIFGLTSSSDESERIEMLAGGVEQIFAKEDMSALLQQL</sequence>
<dbReference type="InterPro" id="IPR050595">
    <property type="entry name" value="Bact_response_regulator"/>
</dbReference>
<dbReference type="InterPro" id="IPR001789">
    <property type="entry name" value="Sig_transdc_resp-reg_receiver"/>
</dbReference>
<dbReference type="RefSeq" id="WP_120258299.1">
    <property type="nucleotide sequence ID" value="NZ_RAPY01000001.1"/>
</dbReference>
<feature type="modified residue" description="4-aspartylphosphate" evidence="2">
    <location>
        <position position="61"/>
    </location>
</feature>